<evidence type="ECO:0000313" key="1">
    <source>
        <dbReference type="EMBL" id="GAA4435544.1"/>
    </source>
</evidence>
<dbReference type="Pfam" id="PF04245">
    <property type="entry name" value="NA37"/>
    <property type="match status" value="1"/>
</dbReference>
<dbReference type="InterPro" id="IPR007358">
    <property type="entry name" value="Nucleoid_associated_NdpA"/>
</dbReference>
<dbReference type="EMBL" id="BAABEY010000012">
    <property type="protein sequence ID" value="GAA4435544.1"/>
    <property type="molecule type" value="Genomic_DNA"/>
</dbReference>
<organism evidence="1 2">
    <name type="scientific">Ravibacter arvi</name>
    <dbReference type="NCBI Taxonomy" id="2051041"/>
    <lineage>
        <taxon>Bacteria</taxon>
        <taxon>Pseudomonadati</taxon>
        <taxon>Bacteroidota</taxon>
        <taxon>Cytophagia</taxon>
        <taxon>Cytophagales</taxon>
        <taxon>Spirosomataceae</taxon>
        <taxon>Ravibacter</taxon>
    </lineage>
</organism>
<protein>
    <submittedName>
        <fullName evidence="1">Nucleoid-associated protein</fullName>
    </submittedName>
</protein>
<evidence type="ECO:0000313" key="2">
    <source>
        <dbReference type="Proteomes" id="UP001501508"/>
    </source>
</evidence>
<reference evidence="2" key="1">
    <citation type="journal article" date="2019" name="Int. J. Syst. Evol. Microbiol.">
        <title>The Global Catalogue of Microorganisms (GCM) 10K type strain sequencing project: providing services to taxonomists for standard genome sequencing and annotation.</title>
        <authorList>
            <consortium name="The Broad Institute Genomics Platform"/>
            <consortium name="The Broad Institute Genome Sequencing Center for Infectious Disease"/>
            <person name="Wu L."/>
            <person name="Ma J."/>
        </authorList>
    </citation>
    <scope>NUCLEOTIDE SEQUENCE [LARGE SCALE GENOMIC DNA]</scope>
    <source>
        <strain evidence="2">JCM 31920</strain>
    </source>
</reference>
<accession>A0ABP8LUD5</accession>
<comment type="caution">
    <text evidence="1">The sequence shown here is derived from an EMBL/GenBank/DDBJ whole genome shotgun (WGS) entry which is preliminary data.</text>
</comment>
<keyword evidence="2" id="KW-1185">Reference proteome</keyword>
<proteinExistence type="predicted"/>
<gene>
    <name evidence="1" type="ORF">GCM10023091_12130</name>
</gene>
<dbReference type="Proteomes" id="UP001501508">
    <property type="component" value="Unassembled WGS sequence"/>
</dbReference>
<name>A0ABP8LUD5_9BACT</name>
<sequence>MIQIEGTLIRDLILHRVGSEEENSIISDKAIDIEEEEEAVFKKALLKPFTSQAQTYEFRHEVGIGYNVLFNLSKGILEGENFVEVSKDILRHLVASSTHPNIKSGDLFIAKFDGIKVNNQELEGLGIYKYEDKESFIETTLSENGLKHAVRRGIGGKKPDKACLILFTEAPYTLLVIDNTSGETAYWQDDFIHHRLKNDHVNNTHHFMNMAKDFIVNQIPNEFEVSKADQIDLLNRSVDYFKKKEVFDKKEFETEVFSDPNVVDAFQLFDQGYRKENELEIHDKFEIAGQTVKKQSRIFKSVLKLDKNFHIYIHGDRNLIEQGHDEKGKKFYKLYYEEES</sequence>
<dbReference type="RefSeq" id="WP_345027328.1">
    <property type="nucleotide sequence ID" value="NZ_BAABEY010000012.1"/>
</dbReference>